<comment type="caution">
    <text evidence="8">The sequence shown here is derived from an EMBL/GenBank/DDBJ whole genome shotgun (WGS) entry which is preliminary data.</text>
</comment>
<dbReference type="EMBL" id="BMIB01000004">
    <property type="protein sequence ID" value="GGH74779.1"/>
    <property type="molecule type" value="Genomic_DNA"/>
</dbReference>
<dbReference type="InterPro" id="IPR011659">
    <property type="entry name" value="WD40"/>
</dbReference>
<accession>A0A917MXR6</accession>
<evidence type="ECO:0000313" key="8">
    <source>
        <dbReference type="EMBL" id="GGH74779.1"/>
    </source>
</evidence>
<dbReference type="CDD" id="cd07185">
    <property type="entry name" value="OmpA_C-like"/>
    <property type="match status" value="1"/>
</dbReference>
<dbReference type="Gene3D" id="2.120.10.30">
    <property type="entry name" value="TolB, C-terminal domain"/>
    <property type="match status" value="1"/>
</dbReference>
<dbReference type="Pfam" id="PF00691">
    <property type="entry name" value="OmpA"/>
    <property type="match status" value="1"/>
</dbReference>
<feature type="compositionally biased region" description="Basic and acidic residues" evidence="5">
    <location>
        <begin position="582"/>
        <end position="591"/>
    </location>
</feature>
<keyword evidence="3" id="KW-0998">Cell outer membrane</keyword>
<dbReference type="CDD" id="cd15482">
    <property type="entry name" value="Sialidase_non-viral"/>
    <property type="match status" value="1"/>
</dbReference>
<name>A0A917MXR6_9BACT</name>
<dbReference type="Proteomes" id="UP000627292">
    <property type="component" value="Unassembled WGS sequence"/>
</dbReference>
<dbReference type="InterPro" id="IPR036737">
    <property type="entry name" value="OmpA-like_sf"/>
</dbReference>
<dbReference type="PANTHER" id="PTHR30329">
    <property type="entry name" value="STATOR ELEMENT OF FLAGELLAR MOTOR COMPLEX"/>
    <property type="match status" value="1"/>
</dbReference>
<dbReference type="InterPro" id="IPR006664">
    <property type="entry name" value="OMP_bac"/>
</dbReference>
<reference evidence="8" key="1">
    <citation type="journal article" date="2014" name="Int. J. Syst. Evol. Microbiol.">
        <title>Complete genome sequence of Corynebacterium casei LMG S-19264T (=DSM 44701T), isolated from a smear-ripened cheese.</title>
        <authorList>
            <consortium name="US DOE Joint Genome Institute (JGI-PGF)"/>
            <person name="Walter F."/>
            <person name="Albersmeier A."/>
            <person name="Kalinowski J."/>
            <person name="Ruckert C."/>
        </authorList>
    </citation>
    <scope>NUCLEOTIDE SEQUENCE</scope>
    <source>
        <strain evidence="8">CGMCC 1.15290</strain>
    </source>
</reference>
<keyword evidence="2 4" id="KW-0472">Membrane</keyword>
<dbReference type="InterPro" id="IPR006665">
    <property type="entry name" value="OmpA-like"/>
</dbReference>
<evidence type="ECO:0000256" key="2">
    <source>
        <dbReference type="ARBA" id="ARBA00023136"/>
    </source>
</evidence>
<feature type="domain" description="OmpA-like" evidence="7">
    <location>
        <begin position="469"/>
        <end position="591"/>
    </location>
</feature>
<evidence type="ECO:0000256" key="6">
    <source>
        <dbReference type="SAM" id="SignalP"/>
    </source>
</evidence>
<protein>
    <recommendedName>
        <fullName evidence="7">OmpA-like domain-containing protein</fullName>
    </recommendedName>
</protein>
<dbReference type="AlphaFoldDB" id="A0A917MXR6"/>
<keyword evidence="6" id="KW-0732">Signal</keyword>
<dbReference type="SUPFAM" id="SSF82171">
    <property type="entry name" value="DPP6 N-terminal domain-like"/>
    <property type="match status" value="1"/>
</dbReference>
<dbReference type="RefSeq" id="WP_188955227.1">
    <property type="nucleotide sequence ID" value="NZ_BMIB01000004.1"/>
</dbReference>
<organism evidence="8 9">
    <name type="scientific">Filimonas zeae</name>
    <dbReference type="NCBI Taxonomy" id="1737353"/>
    <lineage>
        <taxon>Bacteria</taxon>
        <taxon>Pseudomonadati</taxon>
        <taxon>Bacteroidota</taxon>
        <taxon>Chitinophagia</taxon>
        <taxon>Chitinophagales</taxon>
        <taxon>Chitinophagaceae</taxon>
        <taxon>Filimonas</taxon>
    </lineage>
</organism>
<comment type="subcellular location">
    <subcellularLocation>
        <location evidence="1">Cell outer membrane</location>
    </subcellularLocation>
</comment>
<proteinExistence type="predicted"/>
<feature type="signal peptide" evidence="6">
    <location>
        <begin position="1"/>
        <end position="20"/>
    </location>
</feature>
<dbReference type="GO" id="GO:0009279">
    <property type="term" value="C:cell outer membrane"/>
    <property type="evidence" value="ECO:0007669"/>
    <property type="project" value="UniProtKB-SubCell"/>
</dbReference>
<evidence type="ECO:0000256" key="3">
    <source>
        <dbReference type="ARBA" id="ARBA00023237"/>
    </source>
</evidence>
<feature type="region of interest" description="Disordered" evidence="5">
    <location>
        <begin position="559"/>
        <end position="591"/>
    </location>
</feature>
<gene>
    <name evidence="8" type="ORF">GCM10011379_37700</name>
</gene>
<dbReference type="InterPro" id="IPR011990">
    <property type="entry name" value="TPR-like_helical_dom_sf"/>
</dbReference>
<dbReference type="SUPFAM" id="SSF48452">
    <property type="entry name" value="TPR-like"/>
    <property type="match status" value="1"/>
</dbReference>
<dbReference type="PROSITE" id="PS51123">
    <property type="entry name" value="OMPA_2"/>
    <property type="match status" value="1"/>
</dbReference>
<dbReference type="Gene3D" id="1.25.40.10">
    <property type="entry name" value="Tetratricopeptide repeat domain"/>
    <property type="match status" value="1"/>
</dbReference>
<dbReference type="PANTHER" id="PTHR30329:SF21">
    <property type="entry name" value="LIPOPROTEIN YIAD-RELATED"/>
    <property type="match status" value="1"/>
</dbReference>
<evidence type="ECO:0000256" key="5">
    <source>
        <dbReference type="SAM" id="MobiDB-lite"/>
    </source>
</evidence>
<keyword evidence="9" id="KW-1185">Reference proteome</keyword>
<evidence type="ECO:0000256" key="4">
    <source>
        <dbReference type="PROSITE-ProRule" id="PRU00473"/>
    </source>
</evidence>
<sequence length="591" mass="64332">MNKKYIIAGLFSLTATLGNAQFVYDYLKAGDNYFAKADYSSAADYYEKYLNKDKGDKALQKGFDPYKPQLSAAKKDASVSSREKAQWQLAESYRLLNYPGKAEEAYKKLLDNNKAKFPLATFHLAQQLRALGKYDEAEAAFTAFLSAYSTQDENKKAAEREVLNLQFIKKELNKPEAQYYTVKQASGVLSSDGANYAPVWLDASTLLFTSTRPESNDGHHTNRLYLAKVKEEAISIASVPELKGTEQGAAAVTPDGNTLYITRWKATGVKNAALYTSTKQGETWSQPVLLSAAVNKEGYSAQQPFVTKDGRYLLFSSNQPGGEGGFDIWYAPIGADGKPGQPVNAGKQINTAADEHAPYYNEAAHTLVFASNGRVGMGGFDLFTSKGAPGSFETPENMGYPVNSVKDDIYFTAKAVDSDWMGEALVSSDRSAACCLELLAVTRKLPPPPVVKAPEPVKEPVVTPQPPVAEIADSGVLENVLYAYDKAELLDGSEASLNRLVAMLQANTNMVIEIGGHTDGKGREAYNQRLSLARAQSCVNYIIGKGISADRIIAKGYGASKPVAPNTNPDGSDNPEGRQLNRRTEFKILKR</sequence>
<reference evidence="8" key="2">
    <citation type="submission" date="2020-09" db="EMBL/GenBank/DDBJ databases">
        <authorList>
            <person name="Sun Q."/>
            <person name="Zhou Y."/>
        </authorList>
    </citation>
    <scope>NUCLEOTIDE SEQUENCE</scope>
    <source>
        <strain evidence="8">CGMCC 1.15290</strain>
    </source>
</reference>
<dbReference type="SUPFAM" id="SSF103088">
    <property type="entry name" value="OmpA-like"/>
    <property type="match status" value="1"/>
</dbReference>
<feature type="chain" id="PRO_5036850297" description="OmpA-like domain-containing protein" evidence="6">
    <location>
        <begin position="21"/>
        <end position="591"/>
    </location>
</feature>
<evidence type="ECO:0000256" key="1">
    <source>
        <dbReference type="ARBA" id="ARBA00004442"/>
    </source>
</evidence>
<dbReference type="PRINTS" id="PR01021">
    <property type="entry name" value="OMPADOMAIN"/>
</dbReference>
<evidence type="ECO:0000259" key="7">
    <source>
        <dbReference type="PROSITE" id="PS51123"/>
    </source>
</evidence>
<dbReference type="Pfam" id="PF07676">
    <property type="entry name" value="PD40"/>
    <property type="match status" value="1"/>
</dbReference>
<evidence type="ECO:0000313" key="9">
    <source>
        <dbReference type="Proteomes" id="UP000627292"/>
    </source>
</evidence>
<dbReference type="Gene3D" id="3.30.1330.60">
    <property type="entry name" value="OmpA-like domain"/>
    <property type="match status" value="1"/>
</dbReference>
<dbReference type="InterPro" id="IPR050330">
    <property type="entry name" value="Bact_OuterMem_StrucFunc"/>
</dbReference>
<dbReference type="InterPro" id="IPR011042">
    <property type="entry name" value="6-blade_b-propeller_TolB-like"/>
</dbReference>